<dbReference type="Gene3D" id="3.40.47.10">
    <property type="match status" value="1"/>
</dbReference>
<dbReference type="Pfam" id="PF14765">
    <property type="entry name" value="PS-DH"/>
    <property type="match status" value="1"/>
</dbReference>
<dbReference type="InterPro" id="IPR014030">
    <property type="entry name" value="Ketoacyl_synth_N"/>
</dbReference>
<keyword evidence="4 10" id="KW-0012">Acyltransferase</keyword>
<dbReference type="Gene3D" id="1.10.1200.10">
    <property type="entry name" value="ACP-like"/>
    <property type="match status" value="2"/>
</dbReference>
<sequence length="1735" mass="179722">MTSSTEAAAEGTGAQAHPDLERQLLATVRTAVAATLGWDTAASVPADLAFQDAGFDSVAAVSLHARIVEATGLQLPVTLAFDYPSPRALARHLLAAVTGEAAERHPLRAASDVAGEPVAIVGMACRFPGGIASPEDLWRLVAEGGEVVSGFPTDRGWDLSTLHDPQGRRPGTSVTDRGGFLDEAGAFDADFFGISPREALAMDPQQRHLLEVAWEALERAGIAATALRGTRTAVLVGAEAQEYGPKLASAEDGLEGHLVTGTAGSVASGRIAYTLGLEGAALTIDSACSASLVALHLGAQALRLGEADLALAGGVAIMSGPGGFVSFSRQGGLARDGRCKAFSAHADGTAWSEGVGLLVLERLDDARRNGHQVLALLRGSAVNQDGASNGLTAPNGPAQQRVIRQALAGAGLGPEDVDAIEAHGTGTALGDPIEANALLATYGRDRTGEPAWLGSLKSNLGHTQAAAGVAGVIKMVMAMRAGVLPRTLHVDEPTPYVDWAAGGVALLRSARPWPDTGRPRRAAVSSFGFSGTNAHAVLEQAPDEQSAAVADEDPAPAGVLPVLLAASGPRELATRAARLCAELTGRPEITVLDAARTLARRRPRGNERAVILAGDTTDLLAGLTALAAGRTDHRVLRGRVSDAPVTLRFAEPVGEPGAGLGDTFPVYARAHAQASRHFAAHLDGPATHPVALTFAHQVAVAETLRRWGVTPGRVTGTGVGAIVADHVAGIFDLPDAVAEATARIWGLDEDELAWLGELITRRAPEVAVADPEPGTVDHPVAVATLNSPRDLIAVLAGLWADGVEPRWDVFYGGWGTELADFDAPVVAWPVSSRGQEALRAVAARLAAHPATGSAADIGYSLATTRSALPDRAVVVGRSVTALAAGLRSVAEGRTAPGVALGRAVPEPRLAVMFSGQGSQRAGMGRELHGAYPVFAHAFDAACAALDRHLDGPLAEVVLDPDSVLLDETGWTQPGLFAFEVALYRLVESWGVVPAVVMGHSIGEIAAAHVAGVLDLADAAALVAARARMMQALPAGGAMLAVQAGEPAVTERIAGVEDVGIAAVNGPSSVVISGAAEAVDALGERFRADGKLTTRLRVSHAFHSPLMEPMLDRFAAVAETLTYRPASIPVVSTLTGAITDVGSPGHWVEHVRSAVRFADGVAALAEQDVTAVLELGPDRVLTTLADGLLDDTVTVTVAAAGRRDHPEPETLVAALAELYTGGVPVDWASFHAGARRIELPTYPFQREHFWLRPSGGADVSAAGADPAGHPLLAAVVDLPDEGGLVATGVLSHDVADWVADHEIGGSVLLPAPAFVELALWAGGQLGCTRLRELTIDAPLIIPDHDPVAIRVVVGPGDAATEARMVTIHARPGAGDGHWTRHASGTLTAQNGAGEPLPGDWPPAGAEPIDLSGFYAGLSERGYDYGPRLQGLRAAWRHDGDVLVEADLPDPTDAHLWGLHPALLDAVLHAESLLPDTDTRELVAPSAWSQVALHATGATSLRARLHRVAPDTLAISAADPAGTPVLEVATLVSRPLNVPRPVPSRSTRRGLRDVLPRSARRADPDAGGLAARLAGKDRAEQEQRILAVVREIAAATLGHAESEPVGPSRSFRELGFDSLTAVEYRNRLTAVTGIGVPATAIFDHPTPARLADHLSVRLLGPATALPPGAKALADIDLLDSALARVEDDDEAAAEIGNRLQALVSRWSSRTTDTAAGDLAHASADDLLDIIQNEFGRT</sequence>
<dbReference type="SUPFAM" id="SSF53901">
    <property type="entry name" value="Thiolase-like"/>
    <property type="match status" value="1"/>
</dbReference>
<dbReference type="PANTHER" id="PTHR43775:SF51">
    <property type="entry name" value="INACTIVE PHENOLPHTHIOCEROL SYNTHESIS POLYKETIDE SYNTHASE TYPE I PKS1-RELATED"/>
    <property type="match status" value="1"/>
</dbReference>
<feature type="domain" description="Ketosynthase family 3 (KS3)" evidence="8">
    <location>
        <begin position="115"/>
        <end position="540"/>
    </location>
</feature>
<evidence type="ECO:0000313" key="10">
    <source>
        <dbReference type="EMBL" id="MBL7260168.1"/>
    </source>
</evidence>
<accession>A0ABS1W0A7</accession>
<dbReference type="PROSITE" id="PS50075">
    <property type="entry name" value="CARRIER"/>
    <property type="match status" value="2"/>
</dbReference>
<proteinExistence type="predicted"/>
<feature type="active site" description="Proton acceptor; for dehydratase activity" evidence="5">
    <location>
        <position position="1300"/>
    </location>
</feature>
<feature type="domain" description="Carrier" evidence="7">
    <location>
        <begin position="22"/>
        <end position="97"/>
    </location>
</feature>
<dbReference type="InterPro" id="IPR032821">
    <property type="entry name" value="PKS_assoc"/>
</dbReference>
<evidence type="ECO:0000259" key="7">
    <source>
        <dbReference type="PROSITE" id="PS50075"/>
    </source>
</evidence>
<dbReference type="InterPro" id="IPR014043">
    <property type="entry name" value="Acyl_transferase_dom"/>
</dbReference>
<dbReference type="Proteomes" id="UP000598996">
    <property type="component" value="Unassembled WGS sequence"/>
</dbReference>
<dbReference type="PROSITE" id="PS52019">
    <property type="entry name" value="PKS_MFAS_DH"/>
    <property type="match status" value="1"/>
</dbReference>
<dbReference type="SMART" id="SM01294">
    <property type="entry name" value="PKS_PP_betabranch"/>
    <property type="match status" value="2"/>
</dbReference>
<dbReference type="InterPro" id="IPR016035">
    <property type="entry name" value="Acyl_Trfase/lysoPLipase"/>
</dbReference>
<dbReference type="InterPro" id="IPR049551">
    <property type="entry name" value="PKS_DH_C"/>
</dbReference>
<dbReference type="InterPro" id="IPR020807">
    <property type="entry name" value="PKS_DH"/>
</dbReference>
<dbReference type="InterPro" id="IPR009081">
    <property type="entry name" value="PP-bd_ACP"/>
</dbReference>
<dbReference type="InterPro" id="IPR042104">
    <property type="entry name" value="PKS_dehydratase_sf"/>
</dbReference>
<dbReference type="SMART" id="SM00825">
    <property type="entry name" value="PKS_KS"/>
    <property type="match status" value="1"/>
</dbReference>
<dbReference type="InterPro" id="IPR020841">
    <property type="entry name" value="PKS_Beta-ketoAc_synthase_dom"/>
</dbReference>
<dbReference type="SUPFAM" id="SSF55048">
    <property type="entry name" value="Probable ACP-binding domain of malonyl-CoA ACP transacylase"/>
    <property type="match status" value="1"/>
</dbReference>
<dbReference type="InterPro" id="IPR036736">
    <property type="entry name" value="ACP-like_sf"/>
</dbReference>
<evidence type="ECO:0000256" key="5">
    <source>
        <dbReference type="PROSITE-ProRule" id="PRU01363"/>
    </source>
</evidence>
<evidence type="ECO:0000256" key="6">
    <source>
        <dbReference type="SAM" id="MobiDB-lite"/>
    </source>
</evidence>
<feature type="compositionally biased region" description="Basic and acidic residues" evidence="6">
    <location>
        <begin position="1548"/>
        <end position="1562"/>
    </location>
</feature>
<dbReference type="Pfam" id="PF02801">
    <property type="entry name" value="Ketoacyl-synt_C"/>
    <property type="match status" value="1"/>
</dbReference>
<keyword evidence="11" id="KW-1185">Reference proteome</keyword>
<feature type="domain" description="PKS/mFAS DH" evidence="9">
    <location>
        <begin position="1268"/>
        <end position="1540"/>
    </location>
</feature>
<dbReference type="SMART" id="SM00827">
    <property type="entry name" value="PKS_AT"/>
    <property type="match status" value="1"/>
</dbReference>
<dbReference type="PANTHER" id="PTHR43775">
    <property type="entry name" value="FATTY ACID SYNTHASE"/>
    <property type="match status" value="1"/>
</dbReference>
<dbReference type="SMART" id="SM00826">
    <property type="entry name" value="PKS_DH"/>
    <property type="match status" value="1"/>
</dbReference>
<feature type="domain" description="Carrier" evidence="7">
    <location>
        <begin position="1581"/>
        <end position="1656"/>
    </location>
</feature>
<dbReference type="InterPro" id="IPR049900">
    <property type="entry name" value="PKS_mFAS_DH"/>
</dbReference>
<dbReference type="Pfam" id="PF00698">
    <property type="entry name" value="Acyl_transf_1"/>
    <property type="match status" value="1"/>
</dbReference>
<dbReference type="Pfam" id="PF21089">
    <property type="entry name" value="PKS_DH_N"/>
    <property type="match status" value="1"/>
</dbReference>
<dbReference type="InterPro" id="IPR020806">
    <property type="entry name" value="PKS_PP-bd"/>
</dbReference>
<dbReference type="GO" id="GO:0016746">
    <property type="term" value="F:acyltransferase activity"/>
    <property type="evidence" value="ECO:0007669"/>
    <property type="project" value="UniProtKB-KW"/>
</dbReference>
<keyword evidence="1" id="KW-0596">Phosphopantetheine</keyword>
<feature type="active site" description="Proton donor; for dehydratase activity" evidence="5">
    <location>
        <position position="1463"/>
    </location>
</feature>
<dbReference type="Pfam" id="PF00550">
    <property type="entry name" value="PP-binding"/>
    <property type="match status" value="2"/>
</dbReference>
<evidence type="ECO:0000256" key="1">
    <source>
        <dbReference type="ARBA" id="ARBA00022450"/>
    </source>
</evidence>
<dbReference type="InterPro" id="IPR001227">
    <property type="entry name" value="Ac_transferase_dom_sf"/>
</dbReference>
<keyword evidence="3" id="KW-0808">Transferase</keyword>
<keyword evidence="2" id="KW-0597">Phosphoprotein</keyword>
<dbReference type="InterPro" id="IPR014031">
    <property type="entry name" value="Ketoacyl_synth_C"/>
</dbReference>
<dbReference type="Gene3D" id="3.40.366.10">
    <property type="entry name" value="Malonyl-Coenzyme A Acyl Carrier Protein, domain 2"/>
    <property type="match status" value="2"/>
</dbReference>
<feature type="region of interest" description="N-terminal hotdog fold" evidence="5">
    <location>
        <begin position="1268"/>
        <end position="1392"/>
    </location>
</feature>
<dbReference type="SUPFAM" id="SSF47336">
    <property type="entry name" value="ACP-like"/>
    <property type="match status" value="2"/>
</dbReference>
<dbReference type="CDD" id="cd00833">
    <property type="entry name" value="PKS"/>
    <property type="match status" value="1"/>
</dbReference>
<feature type="region of interest" description="C-terminal hotdog fold" evidence="5">
    <location>
        <begin position="1404"/>
        <end position="1540"/>
    </location>
</feature>
<dbReference type="Gene3D" id="3.10.129.110">
    <property type="entry name" value="Polyketide synthase dehydratase"/>
    <property type="match status" value="1"/>
</dbReference>
<evidence type="ECO:0000259" key="9">
    <source>
        <dbReference type="PROSITE" id="PS52019"/>
    </source>
</evidence>
<name>A0ABS1W0A7_9ACTN</name>
<dbReference type="Gene3D" id="3.30.70.3290">
    <property type="match status" value="1"/>
</dbReference>
<evidence type="ECO:0000259" key="8">
    <source>
        <dbReference type="PROSITE" id="PS52004"/>
    </source>
</evidence>
<gene>
    <name evidence="10" type="ORF">JKJ07_38300</name>
</gene>
<dbReference type="InterPro" id="IPR016039">
    <property type="entry name" value="Thiolase-like"/>
</dbReference>
<dbReference type="SMART" id="SM00823">
    <property type="entry name" value="PKS_PP"/>
    <property type="match status" value="2"/>
</dbReference>
<feature type="region of interest" description="Disordered" evidence="6">
    <location>
        <begin position="1537"/>
        <end position="1573"/>
    </location>
</feature>
<reference evidence="10 11" key="1">
    <citation type="submission" date="2021-01" db="EMBL/GenBank/DDBJ databases">
        <title>Actinoplanes sp. nov. LDG1-01 isolated from lichen.</title>
        <authorList>
            <person name="Saeng-In P."/>
            <person name="Phongsopitanun W."/>
            <person name="Kanchanasin P."/>
            <person name="Yuki M."/>
            <person name="Kudo T."/>
            <person name="Ohkuma M."/>
            <person name="Tanasupawat S."/>
        </authorList>
    </citation>
    <scope>NUCLEOTIDE SEQUENCE [LARGE SCALE GENOMIC DNA]</scope>
    <source>
        <strain evidence="10 11">LDG1-01</strain>
    </source>
</reference>
<dbReference type="Pfam" id="PF16197">
    <property type="entry name" value="KAsynt_C_assoc"/>
    <property type="match status" value="1"/>
</dbReference>
<evidence type="ECO:0000256" key="2">
    <source>
        <dbReference type="ARBA" id="ARBA00022553"/>
    </source>
</evidence>
<comment type="caution">
    <text evidence="10">The sequence shown here is derived from an EMBL/GenBank/DDBJ whole genome shotgun (WGS) entry which is preliminary data.</text>
</comment>
<evidence type="ECO:0000313" key="11">
    <source>
        <dbReference type="Proteomes" id="UP000598996"/>
    </source>
</evidence>
<evidence type="ECO:0000256" key="4">
    <source>
        <dbReference type="ARBA" id="ARBA00023315"/>
    </source>
</evidence>
<dbReference type="Pfam" id="PF00109">
    <property type="entry name" value="ketoacyl-synt"/>
    <property type="match status" value="1"/>
</dbReference>
<dbReference type="InterPro" id="IPR050091">
    <property type="entry name" value="PKS_NRPS_Biosynth_Enz"/>
</dbReference>
<dbReference type="InterPro" id="IPR049552">
    <property type="entry name" value="PKS_DH_N"/>
</dbReference>
<dbReference type="InterPro" id="IPR016036">
    <property type="entry name" value="Malonyl_transacylase_ACP-bd"/>
</dbReference>
<organism evidence="10 11">
    <name type="scientific">Paractinoplanes lichenicola</name>
    <dbReference type="NCBI Taxonomy" id="2802976"/>
    <lineage>
        <taxon>Bacteria</taxon>
        <taxon>Bacillati</taxon>
        <taxon>Actinomycetota</taxon>
        <taxon>Actinomycetes</taxon>
        <taxon>Micromonosporales</taxon>
        <taxon>Micromonosporaceae</taxon>
        <taxon>Paractinoplanes</taxon>
    </lineage>
</organism>
<protein>
    <submittedName>
        <fullName evidence="10">Acyltransferase domain-containing protein</fullName>
    </submittedName>
</protein>
<dbReference type="SUPFAM" id="SSF52151">
    <property type="entry name" value="FabD/lysophospholipase-like"/>
    <property type="match status" value="2"/>
</dbReference>
<evidence type="ECO:0000256" key="3">
    <source>
        <dbReference type="ARBA" id="ARBA00022679"/>
    </source>
</evidence>
<dbReference type="EMBL" id="JAENHO010000013">
    <property type="protein sequence ID" value="MBL7260168.1"/>
    <property type="molecule type" value="Genomic_DNA"/>
</dbReference>
<dbReference type="PROSITE" id="PS52004">
    <property type="entry name" value="KS3_2"/>
    <property type="match status" value="1"/>
</dbReference>